<gene>
    <name evidence="1" type="ORF">IPC1295_00880</name>
</gene>
<evidence type="ECO:0000313" key="1">
    <source>
        <dbReference type="EMBL" id="RPM23091.1"/>
    </source>
</evidence>
<name>A0A7M3A1T3_PSEAI</name>
<dbReference type="RefSeq" id="WP_023087207.1">
    <property type="nucleotide sequence ID" value="NZ_CAADOK010000728.1"/>
</dbReference>
<dbReference type="Proteomes" id="UP000284767">
    <property type="component" value="Unassembled WGS sequence"/>
</dbReference>
<evidence type="ECO:0000313" key="2">
    <source>
        <dbReference type="Proteomes" id="UP000284767"/>
    </source>
</evidence>
<proteinExistence type="predicted"/>
<accession>A0A7M3A1T3</accession>
<dbReference type="EMBL" id="NSNE01000001">
    <property type="protein sequence ID" value="RPM23091.1"/>
    <property type="molecule type" value="Genomic_DNA"/>
</dbReference>
<protein>
    <submittedName>
        <fullName evidence="1">Uncharacterized protein</fullName>
    </submittedName>
</protein>
<organism evidence="1 2">
    <name type="scientific">Pseudomonas aeruginosa</name>
    <dbReference type="NCBI Taxonomy" id="287"/>
    <lineage>
        <taxon>Bacteria</taxon>
        <taxon>Pseudomonadati</taxon>
        <taxon>Pseudomonadota</taxon>
        <taxon>Gammaproteobacteria</taxon>
        <taxon>Pseudomonadales</taxon>
        <taxon>Pseudomonadaceae</taxon>
        <taxon>Pseudomonas</taxon>
    </lineage>
</organism>
<reference evidence="1 2" key="1">
    <citation type="submission" date="2017-08" db="EMBL/GenBank/DDBJ databases">
        <authorList>
            <person name="Feschi L."/>
            <person name="Jeukens J."/>
            <person name="Emond-Rheault J.-G."/>
            <person name="Kukavica-Ibrulj I."/>
            <person name="Boyle B."/>
            <person name="Levesque R.C."/>
        </authorList>
    </citation>
    <scope>NUCLEOTIDE SEQUENCE [LARGE SCALE GENOMIC DNA]</scope>
    <source>
        <strain evidence="1 2">PA-W36</strain>
    </source>
</reference>
<dbReference type="AlphaFoldDB" id="A0A7M3A1T3"/>
<sequence length="178" mass="20235">MYDIHQHKHSYAIWTASRAWNRKLKGGDLALAQRLIGVAGLESVRGPDDIGENVDAWLLERMRLIVEYAAQHQILGINYGRAQKLVNIYLKTKLVCGGQEAHPKVAKLHPPLDRDLFAGLHAEFRIQKTTDATIAFAAAQKACSAWTNFELQDYLAHIQAIKLFMAGKPLWMVEQYWR</sequence>
<comment type="caution">
    <text evidence="1">The sequence shown here is derived from an EMBL/GenBank/DDBJ whole genome shotgun (WGS) entry which is preliminary data.</text>
</comment>
<reference evidence="1 2" key="2">
    <citation type="submission" date="2019-01" db="EMBL/GenBank/DDBJ databases">
        <title>The Pseudomonas aeruginosa pan-genome provides new insights on its population structure, horizontal gene transfer and pathogenicity.</title>
        <authorList>
            <person name="Freschi L."/>
            <person name="Vincent A.T."/>
            <person name="Jeukens J."/>
            <person name="Emond-Rheault J.-G."/>
            <person name="Kukavica-Ibrulj I."/>
            <person name="Dupont M.-J."/>
            <person name="Charette S.J."/>
            <person name="Boyle B."/>
            <person name="Levesque R.C."/>
        </authorList>
    </citation>
    <scope>NUCLEOTIDE SEQUENCE [LARGE SCALE GENOMIC DNA]</scope>
    <source>
        <strain evidence="1 2">PA-W36</strain>
    </source>
</reference>